<evidence type="ECO:0000256" key="1">
    <source>
        <dbReference type="SAM" id="Phobius"/>
    </source>
</evidence>
<dbReference type="AlphaFoldDB" id="A0A382SAD0"/>
<feature type="transmembrane region" description="Helical" evidence="1">
    <location>
        <begin position="92"/>
        <end position="112"/>
    </location>
</feature>
<name>A0A382SAD0_9ZZZZ</name>
<proteinExistence type="predicted"/>
<keyword evidence="1" id="KW-0472">Membrane</keyword>
<gene>
    <name evidence="2" type="ORF">METZ01_LOCUS358735</name>
</gene>
<dbReference type="EMBL" id="UINC01127030">
    <property type="protein sequence ID" value="SVD05881.1"/>
    <property type="molecule type" value="Genomic_DNA"/>
</dbReference>
<evidence type="ECO:0000313" key="2">
    <source>
        <dbReference type="EMBL" id="SVD05881.1"/>
    </source>
</evidence>
<keyword evidence="1" id="KW-1133">Transmembrane helix</keyword>
<keyword evidence="1" id="KW-0812">Transmembrane</keyword>
<sequence>MKRFLPLFMLTGLLFGQDVLILKSGESYNGKFIRTVGLSSVVFQVEGENDSTKFPMKDVAIIKTGYGFELESELTYPFDQNYKGFSDPKKTVLLLGCGACVGIIWLTYYIFFEHSMM</sequence>
<reference evidence="2" key="1">
    <citation type="submission" date="2018-05" db="EMBL/GenBank/DDBJ databases">
        <authorList>
            <person name="Lanie J.A."/>
            <person name="Ng W.-L."/>
            <person name="Kazmierczak K.M."/>
            <person name="Andrzejewski T.M."/>
            <person name="Davidsen T.M."/>
            <person name="Wayne K.J."/>
            <person name="Tettelin H."/>
            <person name="Glass J.I."/>
            <person name="Rusch D."/>
            <person name="Podicherti R."/>
            <person name="Tsui H.-C.T."/>
            <person name="Winkler M.E."/>
        </authorList>
    </citation>
    <scope>NUCLEOTIDE SEQUENCE</scope>
</reference>
<organism evidence="2">
    <name type="scientific">marine metagenome</name>
    <dbReference type="NCBI Taxonomy" id="408172"/>
    <lineage>
        <taxon>unclassified sequences</taxon>
        <taxon>metagenomes</taxon>
        <taxon>ecological metagenomes</taxon>
    </lineage>
</organism>
<accession>A0A382SAD0</accession>
<protein>
    <submittedName>
        <fullName evidence="2">Uncharacterized protein</fullName>
    </submittedName>
</protein>